<gene>
    <name evidence="3" type="ORF">KP509_21G052400</name>
</gene>
<protein>
    <recommendedName>
        <fullName evidence="2">BUB1 N-terminal domain-containing protein</fullName>
    </recommendedName>
</protein>
<dbReference type="InterPro" id="IPR015661">
    <property type="entry name" value="Bub1/Mad3"/>
</dbReference>
<dbReference type="EMBL" id="CM035426">
    <property type="protein sequence ID" value="KAH7315505.1"/>
    <property type="molecule type" value="Genomic_DNA"/>
</dbReference>
<dbReference type="PANTHER" id="PTHR14030:SF2">
    <property type="entry name" value="OS11G0128700 PROTEIN"/>
    <property type="match status" value="1"/>
</dbReference>
<dbReference type="OrthoDB" id="248495at2759"/>
<evidence type="ECO:0000313" key="3">
    <source>
        <dbReference type="EMBL" id="KAH7315506.1"/>
    </source>
</evidence>
<dbReference type="SMART" id="SM00777">
    <property type="entry name" value="Mad3_BUB1_I"/>
    <property type="match status" value="1"/>
</dbReference>
<feature type="domain" description="BUB1 N-terminal" evidence="2">
    <location>
        <begin position="1"/>
        <end position="163"/>
    </location>
</feature>
<dbReference type="PANTHER" id="PTHR14030">
    <property type="entry name" value="MITOTIC CHECKPOINT SERINE/THREONINE-PROTEIN KINASE BUB1"/>
    <property type="match status" value="1"/>
</dbReference>
<dbReference type="GO" id="GO:0004672">
    <property type="term" value="F:protein kinase activity"/>
    <property type="evidence" value="ECO:0007669"/>
    <property type="project" value="TreeGrafter"/>
</dbReference>
<dbReference type="GO" id="GO:0051754">
    <property type="term" value="P:meiotic sister chromatid cohesion, centromeric"/>
    <property type="evidence" value="ECO:0007669"/>
    <property type="project" value="TreeGrafter"/>
</dbReference>
<dbReference type="PROSITE" id="PS51489">
    <property type="entry name" value="BUB1_N"/>
    <property type="match status" value="1"/>
</dbReference>
<reference evidence="3" key="1">
    <citation type="submission" date="2021-08" db="EMBL/GenBank/DDBJ databases">
        <title>WGS assembly of Ceratopteris richardii.</title>
        <authorList>
            <person name="Marchant D.B."/>
            <person name="Chen G."/>
            <person name="Jenkins J."/>
            <person name="Shu S."/>
            <person name="Leebens-Mack J."/>
            <person name="Grimwood J."/>
            <person name="Schmutz J."/>
            <person name="Soltis P."/>
            <person name="Soltis D."/>
            <person name="Chen Z.-H."/>
        </authorList>
    </citation>
    <scope>NUCLEOTIDE SEQUENCE</scope>
    <source>
        <strain evidence="3">Whitten #5841</strain>
        <tissue evidence="3">Leaf</tissue>
    </source>
</reference>
<accession>A0A8T2SC11</accession>
<comment type="caution">
    <text evidence="3">The sequence shown here is derived from an EMBL/GenBank/DDBJ whole genome shotgun (WGS) entry which is preliminary data.</text>
</comment>
<evidence type="ECO:0000259" key="2">
    <source>
        <dbReference type="PROSITE" id="PS51489"/>
    </source>
</evidence>
<evidence type="ECO:0000256" key="1">
    <source>
        <dbReference type="SAM" id="MobiDB-lite"/>
    </source>
</evidence>
<feature type="compositionally biased region" description="Basic and acidic residues" evidence="1">
    <location>
        <begin position="406"/>
        <end position="428"/>
    </location>
</feature>
<dbReference type="Pfam" id="PF08311">
    <property type="entry name" value="Mad3_BUB1_I"/>
    <property type="match status" value="1"/>
</dbReference>
<keyword evidence="4" id="KW-1185">Reference proteome</keyword>
<dbReference type="Gene3D" id="1.25.40.430">
    <property type="match status" value="1"/>
</dbReference>
<sequence>MATGVPDDDPLLSWIRSIRQVKQTHAEDKSKIFPHVSACYREFKDSVRYRNDPRFLRICIQLADCSPDPLKLMTELDEKGIGHIHALFYEAYATSLEAKRRFGDANSVYKRGLASQAQPIDKLMNSYNAFRDRMETRKKRKQDQNGLYYNKSSSVIEEGSLHSHGGQVDNRVRHMEACQGAAEPSLRSYLIATNLYTVEGKDISFEELRLANVCKSTSCRGENEDKHVVVLKQVTSQSTAVTGKLGSGSFGEETIQIRNFAAGVITGKEQDVEDARHHGLVDPTINTKEALQDILSMFCKPLDINKNGMGKPSSKKLSYTDAAGSLPSYHDDKRGVESVSSEIMLQPLGFSVFKDDEQEQPRQQTTNRQAPLFPLFNDENQKVELLAGSLNSEPLELSVYQDDEQDQPKLEFQKKSGDRCHYDPEEKRQSYVEARNSEFCVFRDDESETG</sequence>
<dbReference type="InterPro" id="IPR013212">
    <property type="entry name" value="Mad3/Bub1_I"/>
</dbReference>
<dbReference type="Proteomes" id="UP000825935">
    <property type="component" value="Chromosome 21"/>
</dbReference>
<dbReference type="GO" id="GO:0007094">
    <property type="term" value="P:mitotic spindle assembly checkpoint signaling"/>
    <property type="evidence" value="ECO:0007669"/>
    <property type="project" value="InterPro"/>
</dbReference>
<feature type="region of interest" description="Disordered" evidence="1">
    <location>
        <begin position="401"/>
        <end position="428"/>
    </location>
</feature>
<evidence type="ECO:0000313" key="4">
    <source>
        <dbReference type="Proteomes" id="UP000825935"/>
    </source>
</evidence>
<dbReference type="EMBL" id="CM035426">
    <property type="protein sequence ID" value="KAH7315506.1"/>
    <property type="molecule type" value="Genomic_DNA"/>
</dbReference>
<name>A0A8T2SC11_CERRI</name>
<organism evidence="3 4">
    <name type="scientific">Ceratopteris richardii</name>
    <name type="common">Triangle waterfern</name>
    <dbReference type="NCBI Taxonomy" id="49495"/>
    <lineage>
        <taxon>Eukaryota</taxon>
        <taxon>Viridiplantae</taxon>
        <taxon>Streptophyta</taxon>
        <taxon>Embryophyta</taxon>
        <taxon>Tracheophyta</taxon>
        <taxon>Polypodiopsida</taxon>
        <taxon>Polypodiidae</taxon>
        <taxon>Polypodiales</taxon>
        <taxon>Pteridineae</taxon>
        <taxon>Pteridaceae</taxon>
        <taxon>Parkerioideae</taxon>
        <taxon>Ceratopteris</taxon>
    </lineage>
</organism>
<dbReference type="AlphaFoldDB" id="A0A8T2SC11"/>
<proteinExistence type="predicted"/>